<protein>
    <submittedName>
        <fullName evidence="1">Phage replication initiation protein</fullName>
    </submittedName>
</protein>
<reference evidence="1" key="1">
    <citation type="submission" date="2018-06" db="EMBL/GenBank/DDBJ databases">
        <authorList>
            <consortium name="Pathogen Informatics"/>
            <person name="Doyle S."/>
        </authorList>
    </citation>
    <scope>NUCLEOTIDE SEQUENCE [LARGE SCALE GENOMIC DNA]</scope>
    <source>
        <strain evidence="1">NCTC11421</strain>
    </source>
</reference>
<accession>A0A378VVU6</accession>
<dbReference type="EMBL" id="UGRI01000001">
    <property type="protein sequence ID" value="SUA20814.1"/>
    <property type="molecule type" value="Genomic_DNA"/>
</dbReference>
<proteinExistence type="predicted"/>
<name>A0A378VVU6_NEIGO</name>
<organism evidence="1">
    <name type="scientific">Neisseria gonorrhoeae</name>
    <dbReference type="NCBI Taxonomy" id="485"/>
    <lineage>
        <taxon>Bacteria</taxon>
        <taxon>Pseudomonadati</taxon>
        <taxon>Pseudomonadota</taxon>
        <taxon>Betaproteobacteria</taxon>
        <taxon>Neisseriales</taxon>
        <taxon>Neisseriaceae</taxon>
        <taxon>Neisseria</taxon>
    </lineage>
</organism>
<evidence type="ECO:0000313" key="1">
    <source>
        <dbReference type="EMBL" id="SUA20814.1"/>
    </source>
</evidence>
<sequence length="109" mass="12998">MGKKQFGRAANGLKFIFPELDKAKLFELIEPSHHKLPKSLALEAYDCAFLKSQVIHEQPAFKPYNDPYYMYEYYENLEKQLEQQKHVNNEESYNNFIYDKFARLPISWA</sequence>
<gene>
    <name evidence="1" type="ORF">NCTC11421_00918</name>
</gene>
<dbReference type="AlphaFoldDB" id="A0A378VVU6"/>